<accession>A0A178ZFF8</accession>
<evidence type="ECO:0000313" key="10">
    <source>
        <dbReference type="EMBL" id="OAP58216.1"/>
    </source>
</evidence>
<dbReference type="InterPro" id="IPR001375">
    <property type="entry name" value="Peptidase_S9_cat"/>
</dbReference>
<evidence type="ECO:0000256" key="6">
    <source>
        <dbReference type="RuleBase" id="RU368024"/>
    </source>
</evidence>
<evidence type="ECO:0000259" key="8">
    <source>
        <dbReference type="Pfam" id="PF00326"/>
    </source>
</evidence>
<dbReference type="Proteomes" id="UP000078343">
    <property type="component" value="Unassembled WGS sequence"/>
</dbReference>
<feature type="domain" description="Peptidase S9A N-terminal" evidence="9">
    <location>
        <begin position="11"/>
        <end position="450"/>
    </location>
</feature>
<feature type="compositionally biased region" description="Polar residues" evidence="7">
    <location>
        <begin position="480"/>
        <end position="491"/>
    </location>
</feature>
<keyword evidence="5 6" id="KW-0720">Serine protease</keyword>
<organism evidence="10 11">
    <name type="scientific">Fonsecaea erecta</name>
    <dbReference type="NCBI Taxonomy" id="1367422"/>
    <lineage>
        <taxon>Eukaryota</taxon>
        <taxon>Fungi</taxon>
        <taxon>Dikarya</taxon>
        <taxon>Ascomycota</taxon>
        <taxon>Pezizomycotina</taxon>
        <taxon>Eurotiomycetes</taxon>
        <taxon>Chaetothyriomycetidae</taxon>
        <taxon>Chaetothyriales</taxon>
        <taxon>Herpotrichiellaceae</taxon>
        <taxon>Fonsecaea</taxon>
    </lineage>
</organism>
<dbReference type="SUPFAM" id="SSF53474">
    <property type="entry name" value="alpha/beta-Hydrolases"/>
    <property type="match status" value="1"/>
</dbReference>
<dbReference type="GO" id="GO:0005829">
    <property type="term" value="C:cytosol"/>
    <property type="evidence" value="ECO:0007669"/>
    <property type="project" value="TreeGrafter"/>
</dbReference>
<dbReference type="SUPFAM" id="SSF50993">
    <property type="entry name" value="Peptidase/esterase 'gauge' domain"/>
    <property type="match status" value="1"/>
</dbReference>
<dbReference type="Pfam" id="PF00326">
    <property type="entry name" value="Peptidase_S9"/>
    <property type="match status" value="1"/>
</dbReference>
<protein>
    <recommendedName>
        <fullName evidence="6">Prolyl endopeptidase</fullName>
        <ecNumber evidence="6">3.4.21.-</ecNumber>
    </recommendedName>
</protein>
<keyword evidence="3 6" id="KW-0645">Protease</keyword>
<evidence type="ECO:0000256" key="3">
    <source>
        <dbReference type="ARBA" id="ARBA00022670"/>
    </source>
</evidence>
<dbReference type="InterPro" id="IPR023302">
    <property type="entry name" value="Pept_S9A_N"/>
</dbReference>
<keyword evidence="11" id="KW-1185">Reference proteome</keyword>
<evidence type="ECO:0000259" key="9">
    <source>
        <dbReference type="Pfam" id="PF02897"/>
    </source>
</evidence>
<dbReference type="RefSeq" id="XP_018691583.1">
    <property type="nucleotide sequence ID" value="XM_018838815.1"/>
</dbReference>
<dbReference type="EC" id="3.4.21.-" evidence="6"/>
<dbReference type="GeneID" id="30011474"/>
<dbReference type="Pfam" id="PF02897">
    <property type="entry name" value="Peptidase_S9_N"/>
    <property type="match status" value="1"/>
</dbReference>
<dbReference type="PANTHER" id="PTHR42881">
    <property type="entry name" value="PROLYL ENDOPEPTIDASE"/>
    <property type="match status" value="1"/>
</dbReference>
<evidence type="ECO:0000256" key="7">
    <source>
        <dbReference type="SAM" id="MobiDB-lite"/>
    </source>
</evidence>
<dbReference type="InterPro" id="IPR051167">
    <property type="entry name" value="Prolyl_oligopep/macrocyclase"/>
</dbReference>
<dbReference type="EMBL" id="LVYI01000006">
    <property type="protein sequence ID" value="OAP58216.1"/>
    <property type="molecule type" value="Genomic_DNA"/>
</dbReference>
<proteinExistence type="inferred from homology"/>
<comment type="caution">
    <text evidence="10">The sequence shown here is derived from an EMBL/GenBank/DDBJ whole genome shotgun (WGS) entry which is preliminary data.</text>
</comment>
<dbReference type="InterPro" id="IPR029058">
    <property type="entry name" value="AB_hydrolase_fold"/>
</dbReference>
<evidence type="ECO:0000256" key="2">
    <source>
        <dbReference type="ARBA" id="ARBA00005228"/>
    </source>
</evidence>
<dbReference type="GO" id="GO:0004252">
    <property type="term" value="F:serine-type endopeptidase activity"/>
    <property type="evidence" value="ECO:0007669"/>
    <property type="project" value="UniProtKB-UniRule"/>
</dbReference>
<dbReference type="PRINTS" id="PR00862">
    <property type="entry name" value="PROLIGOPTASE"/>
</dbReference>
<dbReference type="InterPro" id="IPR002470">
    <property type="entry name" value="Peptidase_S9A"/>
</dbReference>
<dbReference type="OrthoDB" id="5049662at2759"/>
<dbReference type="Gene3D" id="2.130.10.120">
    <property type="entry name" value="Prolyl oligopeptidase, N-terminal domain"/>
    <property type="match status" value="1"/>
</dbReference>
<reference evidence="10 11" key="1">
    <citation type="submission" date="2016-04" db="EMBL/GenBank/DDBJ databases">
        <title>Draft genome of Fonsecaea erecta CBS 125763.</title>
        <authorList>
            <person name="Weiss V.A."/>
            <person name="Vicente V.A."/>
            <person name="Raittz R.T."/>
            <person name="Moreno L.F."/>
            <person name="De Souza E.M."/>
            <person name="Pedrosa F.O."/>
            <person name="Steffens M.B."/>
            <person name="Faoro H."/>
            <person name="Tadra-Sfeir M.Z."/>
            <person name="Najafzadeh M.J."/>
            <person name="Felipe M.S."/>
            <person name="Teixeira M."/>
            <person name="Sun J."/>
            <person name="Xi L."/>
            <person name="Gomes R."/>
            <person name="De Azevedo C.M."/>
            <person name="Salgado C.G."/>
            <person name="Da Silva M.B."/>
            <person name="Nascimento M.F."/>
            <person name="Queiroz-Telles F."/>
            <person name="Attili D.S."/>
            <person name="Gorbushina A."/>
        </authorList>
    </citation>
    <scope>NUCLEOTIDE SEQUENCE [LARGE SCALE GENOMIC DNA]</scope>
    <source>
        <strain evidence="10 11">CBS 125763</strain>
    </source>
</reference>
<dbReference type="GO" id="GO:0070012">
    <property type="term" value="F:oligopeptidase activity"/>
    <property type="evidence" value="ECO:0007669"/>
    <property type="project" value="TreeGrafter"/>
</dbReference>
<dbReference type="Gene3D" id="3.40.50.1820">
    <property type="entry name" value="alpha/beta hydrolase"/>
    <property type="match status" value="1"/>
</dbReference>
<dbReference type="STRING" id="1367422.A0A178ZFF8"/>
<dbReference type="PANTHER" id="PTHR42881:SF2">
    <property type="entry name" value="PROLYL ENDOPEPTIDASE"/>
    <property type="match status" value="1"/>
</dbReference>
<dbReference type="GO" id="GO:0006508">
    <property type="term" value="P:proteolysis"/>
    <property type="evidence" value="ECO:0007669"/>
    <property type="project" value="UniProtKB-KW"/>
</dbReference>
<sequence length="774" mass="84428">MGKSSIPLARRSQAVDTFASAEHGTITLPNPYDWLEDNSSPETAAFVEAQNAAFAEYIDDSSDESLGKAKQHLASGLMAMTGLTAVVSVPQVIGESYVFRVQGRGKEFAVSYRVPKSSLSCSDGEARDSNGHVSGPETDEPEVFLDEGEKKAVLTASSSSRSGKYWAFTTSDAGSDWGVIRVKDVASGQILSDEIRGTRLTSKPSSVIPWLGDRGFFYPYHPDGGQSSGGKEGVVGAAQLRFHEIGRPQEEDEIIYDDAEHPGYNFRAVVAQDHRTVFLEIYDRGRGCQVRSAVIESDVPDKGAAERGRLGLRFDGVLTTQSNAEWEYVGTLPEDTDTGHRHLFWTNADNGKVMLYHPQAGTVEEVVAPNSQQTLRQARMLSGGKILVVRSIDVRDQVQIFSSSTTGRGQHLKTLDDVPLWTILDASYDPTTGTIFLVESSFCYPPRVWYARGAGDGLEDMSSFRPVELFPQSSSSSSSNKDSLTWSAAAPPSQQLSTKQIFYPSLDGTRVPMFLTSADPESIHPDDPVLLYLYGGFGISVIPHFRPDFVAFLQSFRGVLAVANVRGGGEYGQAWYQAACRERRQNLFDDIKAGAAHLRAQYGSRTIILMGESMGGLNCATAMVQQPDLFDAVVLTAGVLDILHRQKLARSDRGAQDVGDVHNPVDFDVVYKWSPLDKVRPGVRYPPVLLTAGDKDDFVSFSHSCKMAAALQYAENESAGEDGGVPTTAKATFLRIVKDLGHSANISAKQRAAIGLERWLWVKKTLGLAMHGRR</sequence>
<evidence type="ECO:0000256" key="4">
    <source>
        <dbReference type="ARBA" id="ARBA00022801"/>
    </source>
</evidence>
<evidence type="ECO:0000256" key="1">
    <source>
        <dbReference type="ARBA" id="ARBA00001070"/>
    </source>
</evidence>
<feature type="region of interest" description="Disordered" evidence="7">
    <location>
        <begin position="472"/>
        <end position="491"/>
    </location>
</feature>
<feature type="region of interest" description="Disordered" evidence="7">
    <location>
        <begin position="118"/>
        <end position="141"/>
    </location>
</feature>
<keyword evidence="4 6" id="KW-0378">Hydrolase</keyword>
<evidence type="ECO:0000256" key="5">
    <source>
        <dbReference type="ARBA" id="ARBA00022825"/>
    </source>
</evidence>
<feature type="domain" description="Peptidase S9 prolyl oligopeptidase catalytic" evidence="8">
    <location>
        <begin position="551"/>
        <end position="767"/>
    </location>
</feature>
<evidence type="ECO:0000313" key="11">
    <source>
        <dbReference type="Proteomes" id="UP000078343"/>
    </source>
</evidence>
<dbReference type="AlphaFoldDB" id="A0A178ZFF8"/>
<comment type="similarity">
    <text evidence="2 6">Belongs to the peptidase S9A family.</text>
</comment>
<name>A0A178ZFF8_9EURO</name>
<gene>
    <name evidence="10" type="ORF">AYL99_07306</name>
</gene>
<comment type="catalytic activity">
    <reaction evidence="1">
        <text>Hydrolysis of Pro-|-Xaa &gt;&gt; Ala-|-Xaa in oligopeptides.</text>
        <dbReference type="EC" id="3.4.21.26"/>
    </reaction>
</comment>